<sequence length="267" mass="30950">MNSKKHALDSDSDDDSDNGGIVDRSGKRIKLDTLFDGLKLNDDKSANSTVKSKKSEYVLPNFKTPFGGGIFKTKSAPRTYTSSQLDSYVNERIVNHFQNIITSGLKVISWYDYRFLVLYRLQRWLVKLFNRFIKKYNAKNNSSIRAFKSHEQILQLVRDGLMSWTDLGNIINEENKLESKRLLLKEEKRQAKQNTKKIEEETEAYRDLGYNYWDNLKFDKDLDMLDADEMDGPRFEQVPEEGDVAMGDEDINSNGVEANYGSYYQKV</sequence>
<feature type="coiled-coil region" evidence="1">
    <location>
        <begin position="170"/>
        <end position="208"/>
    </location>
</feature>
<evidence type="ECO:0000313" key="4">
    <source>
        <dbReference type="Proteomes" id="UP000590412"/>
    </source>
</evidence>
<proteinExistence type="predicted"/>
<reference evidence="3" key="1">
    <citation type="submission" date="2020-03" db="EMBL/GenBank/DDBJ databases">
        <title>FDA dAtabase for Regulatory Grade micrObial Sequences (FDA-ARGOS): Supporting development and validation of Infectious Disease Dx tests.</title>
        <authorList>
            <person name="Campos J."/>
            <person name="Goldberg B."/>
            <person name="Tallon L."/>
            <person name="Sadzewicz L."/>
            <person name="Vavikolanu K."/>
            <person name="Mehta A."/>
            <person name="Aluvathingal J."/>
            <person name="Nadendla S."/>
            <person name="Nandy P."/>
            <person name="Geyer C."/>
            <person name="Yan Y."/>
            <person name="Sichtig H."/>
        </authorList>
    </citation>
    <scope>NUCLEOTIDE SEQUENCE [LARGE SCALE GENOMIC DNA]</scope>
    <source>
        <strain evidence="3">FDAARGOS_652</strain>
    </source>
</reference>
<dbReference type="Proteomes" id="UP000590412">
    <property type="component" value="Unassembled WGS sequence"/>
</dbReference>
<keyword evidence="1" id="KW-0175">Coiled coil</keyword>
<dbReference type="EMBL" id="JABWAB010000004">
    <property type="protein sequence ID" value="KAF6053023.1"/>
    <property type="molecule type" value="Genomic_DNA"/>
</dbReference>
<name>A0A8X7TC04_CANPA</name>
<gene>
    <name evidence="3" type="ORF">FOB60_003279</name>
</gene>
<feature type="region of interest" description="Disordered" evidence="2">
    <location>
        <begin position="1"/>
        <end position="24"/>
    </location>
</feature>
<comment type="caution">
    <text evidence="3">The sequence shown here is derived from an EMBL/GenBank/DDBJ whole genome shotgun (WGS) entry which is preliminary data.</text>
</comment>
<evidence type="ECO:0000256" key="1">
    <source>
        <dbReference type="SAM" id="Coils"/>
    </source>
</evidence>
<organism evidence="3 4">
    <name type="scientific">Candida parapsilosis</name>
    <name type="common">Yeast</name>
    <dbReference type="NCBI Taxonomy" id="5480"/>
    <lineage>
        <taxon>Eukaryota</taxon>
        <taxon>Fungi</taxon>
        <taxon>Dikarya</taxon>
        <taxon>Ascomycota</taxon>
        <taxon>Saccharomycotina</taxon>
        <taxon>Pichiomycetes</taxon>
        <taxon>Debaryomycetaceae</taxon>
        <taxon>Candida/Lodderomyces clade</taxon>
        <taxon>Candida</taxon>
    </lineage>
</organism>
<dbReference type="AlphaFoldDB" id="A0A8X7TC04"/>
<accession>A0A8X7TC04</accession>
<protein>
    <submittedName>
        <fullName evidence="3">Uncharacterized protein</fullName>
    </submittedName>
</protein>
<evidence type="ECO:0000256" key="2">
    <source>
        <dbReference type="SAM" id="MobiDB-lite"/>
    </source>
</evidence>
<evidence type="ECO:0000313" key="3">
    <source>
        <dbReference type="EMBL" id="KAF6053023.1"/>
    </source>
</evidence>